<gene>
    <name evidence="1" type="ORF">BSF38_03665</name>
</gene>
<keyword evidence="2" id="KW-1185">Reference proteome</keyword>
<dbReference type="EMBL" id="CP019082">
    <property type="protein sequence ID" value="APW62133.1"/>
    <property type="molecule type" value="Genomic_DNA"/>
</dbReference>
<name>A0A1U7CTC5_9BACT</name>
<proteinExistence type="predicted"/>
<reference evidence="2" key="1">
    <citation type="submission" date="2016-12" db="EMBL/GenBank/DDBJ databases">
        <title>Comparative genomics of four Isosphaeraceae planctomycetes: a common pool of plasmids and glycoside hydrolase genes.</title>
        <authorList>
            <person name="Ivanova A."/>
        </authorList>
    </citation>
    <scope>NUCLEOTIDE SEQUENCE [LARGE SCALE GENOMIC DNA]</scope>
    <source>
        <strain evidence="2">PX4</strain>
    </source>
</reference>
<dbReference type="OrthoDB" id="266085at2"/>
<evidence type="ECO:0000313" key="1">
    <source>
        <dbReference type="EMBL" id="APW62133.1"/>
    </source>
</evidence>
<dbReference type="Proteomes" id="UP000186309">
    <property type="component" value="Chromosome"/>
</dbReference>
<evidence type="ECO:0000313" key="2">
    <source>
        <dbReference type="Proteomes" id="UP000186309"/>
    </source>
</evidence>
<dbReference type="RefSeq" id="WP_076347977.1">
    <property type="nucleotide sequence ID" value="NZ_CP019082.1"/>
</dbReference>
<organism evidence="1 2">
    <name type="scientific">Paludisphaera borealis</name>
    <dbReference type="NCBI Taxonomy" id="1387353"/>
    <lineage>
        <taxon>Bacteria</taxon>
        <taxon>Pseudomonadati</taxon>
        <taxon>Planctomycetota</taxon>
        <taxon>Planctomycetia</taxon>
        <taxon>Isosphaerales</taxon>
        <taxon>Isosphaeraceae</taxon>
        <taxon>Paludisphaera</taxon>
    </lineage>
</organism>
<dbReference type="KEGG" id="pbor:BSF38_03665"/>
<accession>A0A1U7CTC5</accession>
<dbReference type="AlphaFoldDB" id="A0A1U7CTC5"/>
<sequence length="231" mass="25556">MFGTIRYEQAVYGSFPFWNRGYAVLARSEGCLPEWLEAMRNACQGFGERPSGVESFRSHFATPVGRAQWMIVQADSLGCDDQGRPGATAFHAVFVTSWTYRRANADPLVFVPAFRADWTLDDQERPLPQGALKVVASREDPAAALDPRVEPIVSALVRGRRAIIQSPTPADALIRSVWRRLSGRTRRKTSVATWAFGDANRFDLLATPRIGGLTLDGSELVLPLDSPQPRP</sequence>
<protein>
    <submittedName>
        <fullName evidence="1">Uncharacterized protein</fullName>
    </submittedName>
</protein>
<dbReference type="STRING" id="1387353.BSF38_03665"/>